<feature type="transmembrane region" description="Helical" evidence="2">
    <location>
        <begin position="7"/>
        <end position="29"/>
    </location>
</feature>
<feature type="region of interest" description="Disordered" evidence="1">
    <location>
        <begin position="182"/>
        <end position="209"/>
    </location>
</feature>
<organism evidence="3 4">
    <name type="scientific">Blautia luti DSM 14534 = JCM 17040</name>
    <dbReference type="NCBI Taxonomy" id="649762"/>
    <lineage>
        <taxon>Bacteria</taxon>
        <taxon>Bacillati</taxon>
        <taxon>Bacillota</taxon>
        <taxon>Clostridia</taxon>
        <taxon>Lachnospirales</taxon>
        <taxon>Lachnospiraceae</taxon>
        <taxon>Blautia</taxon>
    </lineage>
</organism>
<dbReference type="EMBL" id="WMBC01000013">
    <property type="protein sequence ID" value="MTD62339.1"/>
    <property type="molecule type" value="Genomic_DNA"/>
</dbReference>
<dbReference type="AlphaFoldDB" id="A0A844GLU6"/>
<evidence type="ECO:0000256" key="2">
    <source>
        <dbReference type="SAM" id="Phobius"/>
    </source>
</evidence>
<dbReference type="Proteomes" id="UP000437824">
    <property type="component" value="Unassembled WGS sequence"/>
</dbReference>
<feature type="compositionally biased region" description="Basic and acidic residues" evidence="1">
    <location>
        <begin position="182"/>
        <end position="203"/>
    </location>
</feature>
<keyword evidence="2" id="KW-0812">Transmembrane</keyword>
<evidence type="ECO:0000313" key="4">
    <source>
        <dbReference type="Proteomes" id="UP000437824"/>
    </source>
</evidence>
<keyword evidence="2" id="KW-0472">Membrane</keyword>
<proteinExistence type="predicted"/>
<reference evidence="3 4" key="1">
    <citation type="submission" date="2019-11" db="EMBL/GenBank/DDBJ databases">
        <title>Draft genome sequence of Blautia luti DSM 14534T, isolated from human stool.</title>
        <authorList>
            <person name="Ortiz R."/>
            <person name="Melis-Arcos F."/>
            <person name="Covarrubias P."/>
            <person name="Cardenas J.P."/>
            <person name="Perez-Donoso J."/>
            <person name="Almonacid D."/>
        </authorList>
    </citation>
    <scope>NUCLEOTIDE SEQUENCE [LARGE SCALE GENOMIC DNA]</scope>
    <source>
        <strain evidence="3 4">DSM 14534</strain>
    </source>
</reference>
<accession>A0A844GLU6</accession>
<gene>
    <name evidence="3" type="ORF">GKZ57_14105</name>
</gene>
<sequence>MSKVLKFIVHFIVICTIVCVVGLAVPPFLGITTEIMDDSSKDTNLPMGSVTYAIPVKTESAAVGDYILYQGESAAYKYMITEMDQENHIFKVIDKTDASGETISVEVKDYIPKAVITVGYVGYLLIATESIEGLIILGLAVLFLIILYIIAELWKKEPQDDYEDEDPEPGYVKSKKELKKEEKARERRYKEEERQIKQEDKQRKKEKKAKRKKIKTGGFVDEIYEDELEPEVNERPVTVQTATSEAHELLKKEIAAATADEPEEKPVPVQGQKVSSDTAMIVPKVKETLRAMMEEDKRKETSPEEDEEILIKRMAVPVWSAAQIADAAKNQGDAPEIIKDDVTKVTLFDYSDIIAEEKKLPAE</sequence>
<comment type="caution">
    <text evidence="3">The sequence shown here is derived from an EMBL/GenBank/DDBJ whole genome shotgun (WGS) entry which is preliminary data.</text>
</comment>
<keyword evidence="2" id="KW-1133">Transmembrane helix</keyword>
<protein>
    <recommendedName>
        <fullName evidence="5">Signal peptidase I</fullName>
    </recommendedName>
</protein>
<name>A0A844GLU6_9FIRM</name>
<feature type="region of interest" description="Disordered" evidence="1">
    <location>
        <begin position="257"/>
        <end position="281"/>
    </location>
</feature>
<feature type="transmembrane region" description="Helical" evidence="2">
    <location>
        <begin position="133"/>
        <end position="151"/>
    </location>
</feature>
<evidence type="ECO:0000313" key="3">
    <source>
        <dbReference type="EMBL" id="MTD62339.1"/>
    </source>
</evidence>
<evidence type="ECO:0000256" key="1">
    <source>
        <dbReference type="SAM" id="MobiDB-lite"/>
    </source>
</evidence>
<dbReference type="RefSeq" id="WP_154780828.1">
    <property type="nucleotide sequence ID" value="NZ_WMBC01000013.1"/>
</dbReference>
<evidence type="ECO:0008006" key="5">
    <source>
        <dbReference type="Google" id="ProtNLM"/>
    </source>
</evidence>